<evidence type="ECO:0008006" key="4">
    <source>
        <dbReference type="Google" id="ProtNLM"/>
    </source>
</evidence>
<evidence type="ECO:0000256" key="1">
    <source>
        <dbReference type="SAM" id="SignalP"/>
    </source>
</evidence>
<reference evidence="2" key="1">
    <citation type="submission" date="2020-11" db="EMBL/GenBank/DDBJ databases">
        <authorList>
            <person name="Tran Van P."/>
        </authorList>
    </citation>
    <scope>NUCLEOTIDE SEQUENCE</scope>
</reference>
<feature type="non-terminal residue" evidence="2">
    <location>
        <position position="72"/>
    </location>
</feature>
<keyword evidence="1" id="KW-0732">Signal</keyword>
<name>A0A7R9M499_9ACAR</name>
<dbReference type="AlphaFoldDB" id="A0A7R9M499"/>
<dbReference type="Proteomes" id="UP000728032">
    <property type="component" value="Unassembled WGS sequence"/>
</dbReference>
<proteinExistence type="predicted"/>
<feature type="chain" id="PRO_5036211370" description="Ig-like domain-containing protein" evidence="1">
    <location>
        <begin position="17"/>
        <end position="72"/>
    </location>
</feature>
<dbReference type="OrthoDB" id="6343941at2759"/>
<evidence type="ECO:0000313" key="3">
    <source>
        <dbReference type="Proteomes" id="UP000728032"/>
    </source>
</evidence>
<protein>
    <recommendedName>
        <fullName evidence="4">Ig-like domain-containing protein</fullName>
    </recommendedName>
</protein>
<feature type="signal peptide" evidence="1">
    <location>
        <begin position="1"/>
        <end position="16"/>
    </location>
</feature>
<sequence>MLIAPNLMALLGTVSSGTDITCIRLVSLNVPARVKKGSSVQLSCLYDLGNASLYSLKWFYRNHKNPEEQEFF</sequence>
<keyword evidence="3" id="KW-1185">Reference proteome</keyword>
<dbReference type="EMBL" id="CAJPVJ010006394">
    <property type="protein sequence ID" value="CAG2170396.1"/>
    <property type="molecule type" value="Genomic_DNA"/>
</dbReference>
<dbReference type="EMBL" id="OC921219">
    <property type="protein sequence ID" value="CAD7653209.1"/>
    <property type="molecule type" value="Genomic_DNA"/>
</dbReference>
<gene>
    <name evidence="2" type="ORF">ONB1V03_LOCUS9866</name>
</gene>
<organism evidence="2">
    <name type="scientific">Oppiella nova</name>
    <dbReference type="NCBI Taxonomy" id="334625"/>
    <lineage>
        <taxon>Eukaryota</taxon>
        <taxon>Metazoa</taxon>
        <taxon>Ecdysozoa</taxon>
        <taxon>Arthropoda</taxon>
        <taxon>Chelicerata</taxon>
        <taxon>Arachnida</taxon>
        <taxon>Acari</taxon>
        <taxon>Acariformes</taxon>
        <taxon>Sarcoptiformes</taxon>
        <taxon>Oribatida</taxon>
        <taxon>Brachypylina</taxon>
        <taxon>Oppioidea</taxon>
        <taxon>Oppiidae</taxon>
        <taxon>Oppiella</taxon>
    </lineage>
</organism>
<evidence type="ECO:0000313" key="2">
    <source>
        <dbReference type="EMBL" id="CAD7653209.1"/>
    </source>
</evidence>
<accession>A0A7R9M499</accession>